<dbReference type="RefSeq" id="WP_126726821.1">
    <property type="nucleotide sequence ID" value="NZ_RYZH01000037.1"/>
</dbReference>
<evidence type="ECO:0000256" key="1">
    <source>
        <dbReference type="SAM" id="MobiDB-lite"/>
    </source>
</evidence>
<evidence type="ECO:0000313" key="2">
    <source>
        <dbReference type="EMBL" id="RUL85734.1"/>
    </source>
</evidence>
<organism evidence="2 3">
    <name type="scientific">Tautonia sociabilis</name>
    <dbReference type="NCBI Taxonomy" id="2080755"/>
    <lineage>
        <taxon>Bacteria</taxon>
        <taxon>Pseudomonadati</taxon>
        <taxon>Planctomycetota</taxon>
        <taxon>Planctomycetia</taxon>
        <taxon>Isosphaerales</taxon>
        <taxon>Isosphaeraceae</taxon>
        <taxon>Tautonia</taxon>
    </lineage>
</organism>
<comment type="caution">
    <text evidence="2">The sequence shown here is derived from an EMBL/GenBank/DDBJ whole genome shotgun (WGS) entry which is preliminary data.</text>
</comment>
<evidence type="ECO:0000313" key="3">
    <source>
        <dbReference type="Proteomes" id="UP000280296"/>
    </source>
</evidence>
<dbReference type="EMBL" id="RYZH01000037">
    <property type="protein sequence ID" value="RUL85734.1"/>
    <property type="molecule type" value="Genomic_DNA"/>
</dbReference>
<sequence length="372" mass="40330">MSLTPRRVPLGPIGVRADEAGADASPAFRPEAEAALARFRARRDELQRGVRRGELTPRVARRLAAEAAAALRSALAAEAETFSPTPRAFLDRLAEAADDRRRAREAASLEALQRETNRLLRDSLIEQQLRNREDEFRARTYTRRVAGGDPSPTLDGLLRFHEDASLAGDEAALEWARRQLEAFRPLAPDPDDQRKIDLATDRPDRVNPRLVSRYVEQLDGAPPDDLEAFARHALEARDANACVAAFVLARQAPEGTALGLVRQVLDGLSQFPDAAIATLRCWEADARSADAAAAIAEAERVASIAEQEAALPGVAPPTEAELDRLARIESLPLAAPDEPIGLVPVRRGLSPEEFQTLESTSPEPADAPPAAS</sequence>
<accession>A0A432MGE1</accession>
<dbReference type="AlphaFoldDB" id="A0A432MGE1"/>
<reference evidence="2 3" key="2">
    <citation type="submission" date="2019-01" db="EMBL/GenBank/DDBJ databases">
        <title>Tautonia sociabilis, a novel thermotolerant planctomycete of Isosphaeraceae family, isolated from a 4000 m deep subterranean habitat.</title>
        <authorList>
            <person name="Kovaleva O.L."/>
            <person name="Elcheninov A.G."/>
            <person name="Van Heerden E."/>
            <person name="Toshchakov S.V."/>
            <person name="Novikov A."/>
            <person name="Bonch-Osmolovskaya E.A."/>
            <person name="Kublanov I.V."/>
        </authorList>
    </citation>
    <scope>NUCLEOTIDE SEQUENCE [LARGE SCALE GENOMIC DNA]</scope>
    <source>
        <strain evidence="2 3">GM2012</strain>
    </source>
</reference>
<protein>
    <submittedName>
        <fullName evidence="2">Uncharacterized protein</fullName>
    </submittedName>
</protein>
<dbReference type="OrthoDB" id="9823939at2"/>
<proteinExistence type="predicted"/>
<dbReference type="Proteomes" id="UP000280296">
    <property type="component" value="Unassembled WGS sequence"/>
</dbReference>
<reference evidence="2 3" key="1">
    <citation type="submission" date="2018-12" db="EMBL/GenBank/DDBJ databases">
        <authorList>
            <person name="Toschakov S.V."/>
        </authorList>
    </citation>
    <scope>NUCLEOTIDE SEQUENCE [LARGE SCALE GENOMIC DNA]</scope>
    <source>
        <strain evidence="2 3">GM2012</strain>
    </source>
</reference>
<keyword evidence="3" id="KW-1185">Reference proteome</keyword>
<gene>
    <name evidence="2" type="ORF">TsocGM_17840</name>
</gene>
<feature type="region of interest" description="Disordered" evidence="1">
    <location>
        <begin position="351"/>
        <end position="372"/>
    </location>
</feature>
<name>A0A432MGE1_9BACT</name>